<evidence type="ECO:0000256" key="10">
    <source>
        <dbReference type="ARBA" id="ARBA00023285"/>
    </source>
</evidence>
<dbReference type="PROSITE" id="PS00758">
    <property type="entry name" value="ARGE_DAPE_CPG2_1"/>
    <property type="match status" value="1"/>
</dbReference>
<dbReference type="InterPro" id="IPR001261">
    <property type="entry name" value="ArgE/DapE_CS"/>
</dbReference>
<dbReference type="Pfam" id="PF01546">
    <property type="entry name" value="Peptidase_M20"/>
    <property type="match status" value="1"/>
</dbReference>
<dbReference type="InterPro" id="IPR050072">
    <property type="entry name" value="Peptidase_M20A"/>
</dbReference>
<dbReference type="Proteomes" id="UP001200145">
    <property type="component" value="Unassembled WGS sequence"/>
</dbReference>
<evidence type="ECO:0000256" key="11">
    <source>
        <dbReference type="ARBA" id="ARBA00051301"/>
    </source>
</evidence>
<evidence type="ECO:0000256" key="1">
    <source>
        <dbReference type="ARBA" id="ARBA00001941"/>
    </source>
</evidence>
<accession>A0ABS9BNX1</accession>
<evidence type="ECO:0000256" key="8">
    <source>
        <dbReference type="ARBA" id="ARBA00022801"/>
    </source>
</evidence>
<keyword evidence="9" id="KW-0862">Zinc</keyword>
<dbReference type="InterPro" id="IPR036264">
    <property type="entry name" value="Bact_exopeptidase_dim_dom"/>
</dbReference>
<evidence type="ECO:0000256" key="6">
    <source>
        <dbReference type="ARBA" id="ARBA00016853"/>
    </source>
</evidence>
<comment type="caution">
    <text evidence="13">The sequence shown here is derived from an EMBL/GenBank/DDBJ whole genome shotgun (WGS) entry which is preliminary data.</text>
</comment>
<evidence type="ECO:0000259" key="12">
    <source>
        <dbReference type="Pfam" id="PF07687"/>
    </source>
</evidence>
<dbReference type="NCBIfam" id="TIGR01910">
    <property type="entry name" value="DapE-ArgE"/>
    <property type="match status" value="1"/>
</dbReference>
<dbReference type="PANTHER" id="PTHR43808">
    <property type="entry name" value="ACETYLORNITHINE DEACETYLASE"/>
    <property type="match status" value="1"/>
</dbReference>
<comment type="similarity">
    <text evidence="4">Belongs to the peptidase M20A family.</text>
</comment>
<evidence type="ECO:0000256" key="4">
    <source>
        <dbReference type="ARBA" id="ARBA00006247"/>
    </source>
</evidence>
<evidence type="ECO:0000256" key="3">
    <source>
        <dbReference type="ARBA" id="ARBA00005130"/>
    </source>
</evidence>
<dbReference type="SUPFAM" id="SSF53187">
    <property type="entry name" value="Zn-dependent exopeptidases"/>
    <property type="match status" value="1"/>
</dbReference>
<sequence>MHEAVSITRQLVAIPSVNPMGKGLTGPMYTERNMALYIQDFLADVGIRAELFGADAERPNLVAFIDAGKSHTIMLEAHMDTVSEEQMTIAPFDPVIREGLLYGRGSCDTKASLATYLYAIRRIIQEGKSLQHNVVLAFVKDEEYSFSGARELVARGIKADYAVVGEPTELNLIYAHKGLCRFFIHTDGLSCHSSMPWNGESAIYKMASILQGVEAYAKSLSKLTHPVLGQATASIGRITGGQTVNTVPALCSVELDNRLLPGMTLQDILKGLKPYLGDPSGYRIEEPYLLAMGVENAIDAKHLKALVDACELEGIHPTLQTAHYATDAAIYQEAGIPCVVFGPGSIAQAHTANEHIDITQIEKASDIIFRLLTT</sequence>
<comment type="cofactor">
    <cofactor evidence="1">
        <name>Co(2+)</name>
        <dbReference type="ChEBI" id="CHEBI:48828"/>
    </cofactor>
</comment>
<dbReference type="InterPro" id="IPR011650">
    <property type="entry name" value="Peptidase_M20_dimer"/>
</dbReference>
<reference evidence="13 14" key="1">
    <citation type="submission" date="2022-01" db="EMBL/GenBank/DDBJ databases">
        <title>Flavihumibacter sp. nov., isolated from sediment of a river.</title>
        <authorList>
            <person name="Liu H."/>
        </authorList>
    </citation>
    <scope>NUCLEOTIDE SEQUENCE [LARGE SCALE GENOMIC DNA]</scope>
    <source>
        <strain evidence="13 14">RY-1</strain>
    </source>
</reference>
<evidence type="ECO:0000313" key="13">
    <source>
        <dbReference type="EMBL" id="MCF1716752.1"/>
    </source>
</evidence>
<organism evidence="13 14">
    <name type="scientific">Flavihumibacter fluminis</name>
    <dbReference type="NCBI Taxonomy" id="2909236"/>
    <lineage>
        <taxon>Bacteria</taxon>
        <taxon>Pseudomonadati</taxon>
        <taxon>Bacteroidota</taxon>
        <taxon>Chitinophagia</taxon>
        <taxon>Chitinophagales</taxon>
        <taxon>Chitinophagaceae</taxon>
        <taxon>Flavihumibacter</taxon>
    </lineage>
</organism>
<dbReference type="PROSITE" id="PS00759">
    <property type="entry name" value="ARGE_DAPE_CPG2_2"/>
    <property type="match status" value="1"/>
</dbReference>
<evidence type="ECO:0000256" key="5">
    <source>
        <dbReference type="ARBA" id="ARBA00011921"/>
    </source>
</evidence>
<keyword evidence="8" id="KW-0378">Hydrolase</keyword>
<evidence type="ECO:0000256" key="7">
    <source>
        <dbReference type="ARBA" id="ARBA00022723"/>
    </source>
</evidence>
<dbReference type="RefSeq" id="WP_234868182.1">
    <property type="nucleotide sequence ID" value="NZ_JAKEVY010000006.1"/>
</dbReference>
<evidence type="ECO:0000313" key="14">
    <source>
        <dbReference type="Proteomes" id="UP001200145"/>
    </source>
</evidence>
<comment type="pathway">
    <text evidence="3">Amino-acid biosynthesis; L-lysine biosynthesis via DAP pathway; LL-2,6-diaminopimelate from (S)-tetrahydrodipicolinate (succinylase route): step 3/3.</text>
</comment>
<protein>
    <recommendedName>
        <fullName evidence="6">Probable succinyl-diaminopimelate desuccinylase</fullName>
        <ecNumber evidence="5">3.5.1.18</ecNumber>
    </recommendedName>
</protein>
<dbReference type="Pfam" id="PF07687">
    <property type="entry name" value="M20_dimer"/>
    <property type="match status" value="1"/>
</dbReference>
<keyword evidence="14" id="KW-1185">Reference proteome</keyword>
<dbReference type="Gene3D" id="3.30.70.360">
    <property type="match status" value="1"/>
</dbReference>
<keyword evidence="10" id="KW-0170">Cobalt</keyword>
<dbReference type="EC" id="3.5.1.18" evidence="5"/>
<feature type="domain" description="Peptidase M20 dimerisation" evidence="12">
    <location>
        <begin position="174"/>
        <end position="276"/>
    </location>
</feature>
<dbReference type="InterPro" id="IPR010182">
    <property type="entry name" value="ArgE/DapE"/>
</dbReference>
<keyword evidence="7" id="KW-0479">Metal-binding</keyword>
<comment type="cofactor">
    <cofactor evidence="2">
        <name>Zn(2+)</name>
        <dbReference type="ChEBI" id="CHEBI:29105"/>
    </cofactor>
</comment>
<gene>
    <name evidence="13" type="ORF">L0U88_19070</name>
</gene>
<comment type="catalytic activity">
    <reaction evidence="11">
        <text>N-succinyl-(2S,6S)-2,6-diaminopimelate + H2O = (2S,6S)-2,6-diaminopimelate + succinate</text>
        <dbReference type="Rhea" id="RHEA:22608"/>
        <dbReference type="ChEBI" id="CHEBI:15377"/>
        <dbReference type="ChEBI" id="CHEBI:30031"/>
        <dbReference type="ChEBI" id="CHEBI:57609"/>
        <dbReference type="ChEBI" id="CHEBI:58087"/>
        <dbReference type="EC" id="3.5.1.18"/>
    </reaction>
</comment>
<proteinExistence type="inferred from homology"/>
<evidence type="ECO:0000256" key="2">
    <source>
        <dbReference type="ARBA" id="ARBA00001947"/>
    </source>
</evidence>
<dbReference type="Gene3D" id="3.40.630.10">
    <property type="entry name" value="Zn peptidases"/>
    <property type="match status" value="1"/>
</dbReference>
<dbReference type="EMBL" id="JAKEVY010000006">
    <property type="protein sequence ID" value="MCF1716752.1"/>
    <property type="molecule type" value="Genomic_DNA"/>
</dbReference>
<dbReference type="InterPro" id="IPR002933">
    <property type="entry name" value="Peptidase_M20"/>
</dbReference>
<evidence type="ECO:0000256" key="9">
    <source>
        <dbReference type="ARBA" id="ARBA00022833"/>
    </source>
</evidence>
<name>A0ABS9BNX1_9BACT</name>
<dbReference type="SUPFAM" id="SSF55031">
    <property type="entry name" value="Bacterial exopeptidase dimerisation domain"/>
    <property type="match status" value="1"/>
</dbReference>